<name>A0A2J6S5I9_HYAVF</name>
<dbReference type="Pfam" id="PF00172">
    <property type="entry name" value="Zn_clus"/>
    <property type="match status" value="1"/>
</dbReference>
<reference evidence="5 6" key="1">
    <citation type="submission" date="2016-04" db="EMBL/GenBank/DDBJ databases">
        <title>A degradative enzymes factory behind the ericoid mycorrhizal symbiosis.</title>
        <authorList>
            <consortium name="DOE Joint Genome Institute"/>
            <person name="Martino E."/>
            <person name="Morin E."/>
            <person name="Grelet G."/>
            <person name="Kuo A."/>
            <person name="Kohler A."/>
            <person name="Daghino S."/>
            <person name="Barry K."/>
            <person name="Choi C."/>
            <person name="Cichocki N."/>
            <person name="Clum A."/>
            <person name="Copeland A."/>
            <person name="Hainaut M."/>
            <person name="Haridas S."/>
            <person name="Labutti K."/>
            <person name="Lindquist E."/>
            <person name="Lipzen A."/>
            <person name="Khouja H.-R."/>
            <person name="Murat C."/>
            <person name="Ohm R."/>
            <person name="Olson A."/>
            <person name="Spatafora J."/>
            <person name="Veneault-Fourrey C."/>
            <person name="Henrissat B."/>
            <person name="Grigoriev I."/>
            <person name="Martin F."/>
            <person name="Perotto S."/>
        </authorList>
    </citation>
    <scope>NUCLEOTIDE SEQUENCE [LARGE SCALE GENOMIC DNA]</scope>
    <source>
        <strain evidence="5 6">F</strain>
    </source>
</reference>
<dbReference type="STRING" id="1149755.A0A2J6S5I9"/>
<dbReference type="PROSITE" id="PS50048">
    <property type="entry name" value="ZN2_CY6_FUNGAL_2"/>
    <property type="match status" value="1"/>
</dbReference>
<accession>A0A2J6S5I9</accession>
<dbReference type="SMART" id="SM00066">
    <property type="entry name" value="GAL4"/>
    <property type="match status" value="1"/>
</dbReference>
<dbReference type="GO" id="GO:0045944">
    <property type="term" value="P:positive regulation of transcription by RNA polymerase II"/>
    <property type="evidence" value="ECO:0007669"/>
    <property type="project" value="TreeGrafter"/>
</dbReference>
<gene>
    <name evidence="5" type="ORF">L207DRAFT_506993</name>
</gene>
<evidence type="ECO:0000256" key="2">
    <source>
        <dbReference type="ARBA" id="ARBA00023242"/>
    </source>
</evidence>
<evidence type="ECO:0000256" key="3">
    <source>
        <dbReference type="SAM" id="MobiDB-lite"/>
    </source>
</evidence>
<dbReference type="InterPro" id="IPR021858">
    <property type="entry name" value="Fun_TF"/>
</dbReference>
<dbReference type="Pfam" id="PF11951">
    <property type="entry name" value="Fungal_trans_2"/>
    <property type="match status" value="1"/>
</dbReference>
<dbReference type="CDD" id="cd00067">
    <property type="entry name" value="GAL4"/>
    <property type="match status" value="1"/>
</dbReference>
<sequence length="601" mass="67431">MLIYTKRAAPKPPKRRSRAGCIHCKEKKKKCNEQRPQCDRCSERDLKCEYEPVKPRKRRRTSFAGSALSHETEASAFCSDRWPGRFYERDGHDEDIHKWEKGSQYHYPESDGSIEWEAPYENGNDVEEIVRSEPLDSGASSVIIRSRSQYPDLAMIAPSPAASPLLEFCSPVFQEFTEKRNRRALVDHFCNVLSHLIVFKEDTGNPFRQLVLPLSHASSPVMNAIFALSSAHLEYRGIENEEKSLDFHNKALQGLAQLIEQNESANREEVLGAIMLLVYYEVLVQRGNSNIVNGHLKGAMTIMRSGPQVITPTTLFLERAFRFYDVIAALSLGTSPNTSTQPTSAPFPVPPSTAGSIPDSPLNAVDTLLGFSTDLWPIIHRLSHLLSFKNQLEAAIAAGRTNEATVLRTELENSSLAIEIALTNWQPALSSIRRDSASSLSQERETLNEEVLNQDPVEDTRIQSILNNAEAYRHSAFVYLYRTIRSLPRSHTLVQKHVRLSLQACSNVVNLAEKCQDGPMSALLWPLFVAAVEAVGEEDRELAIQGFGGIEKRQGMTNITRAWEVVSEVWRRVDGLEDGEEAVEVDWRAICEERGVSIVFG</sequence>
<dbReference type="Proteomes" id="UP000235786">
    <property type="component" value="Unassembled WGS sequence"/>
</dbReference>
<dbReference type="AlphaFoldDB" id="A0A2J6S5I9"/>
<dbReference type="GO" id="GO:0000976">
    <property type="term" value="F:transcription cis-regulatory region binding"/>
    <property type="evidence" value="ECO:0007669"/>
    <property type="project" value="TreeGrafter"/>
</dbReference>
<evidence type="ECO:0000313" key="5">
    <source>
        <dbReference type="EMBL" id="PMD46035.1"/>
    </source>
</evidence>
<dbReference type="GO" id="GO:0000981">
    <property type="term" value="F:DNA-binding transcription factor activity, RNA polymerase II-specific"/>
    <property type="evidence" value="ECO:0007669"/>
    <property type="project" value="InterPro"/>
</dbReference>
<evidence type="ECO:0000259" key="4">
    <source>
        <dbReference type="PROSITE" id="PS50048"/>
    </source>
</evidence>
<proteinExistence type="predicted"/>
<feature type="domain" description="Zn(2)-C6 fungal-type" evidence="4">
    <location>
        <begin position="20"/>
        <end position="50"/>
    </location>
</feature>
<dbReference type="SUPFAM" id="SSF57701">
    <property type="entry name" value="Zn2/Cys6 DNA-binding domain"/>
    <property type="match status" value="1"/>
</dbReference>
<dbReference type="Gene3D" id="4.10.240.10">
    <property type="entry name" value="Zn(2)-C6 fungal-type DNA-binding domain"/>
    <property type="match status" value="1"/>
</dbReference>
<dbReference type="CDD" id="cd12148">
    <property type="entry name" value="fungal_TF_MHR"/>
    <property type="match status" value="1"/>
</dbReference>
<dbReference type="PANTHER" id="PTHR37534:SF15">
    <property type="entry name" value="ZN(II)2CYS6 TRANSCRIPTION FACTOR (EUROFUNG)"/>
    <property type="match status" value="1"/>
</dbReference>
<dbReference type="PROSITE" id="PS00463">
    <property type="entry name" value="ZN2_CY6_FUNGAL_1"/>
    <property type="match status" value="1"/>
</dbReference>
<keyword evidence="6" id="KW-1185">Reference proteome</keyword>
<dbReference type="OrthoDB" id="25818at2759"/>
<comment type="subcellular location">
    <subcellularLocation>
        <location evidence="1">Nucleus</location>
    </subcellularLocation>
</comment>
<evidence type="ECO:0000256" key="1">
    <source>
        <dbReference type="ARBA" id="ARBA00004123"/>
    </source>
</evidence>
<dbReference type="InterPro" id="IPR036864">
    <property type="entry name" value="Zn2-C6_fun-type_DNA-bd_sf"/>
</dbReference>
<protein>
    <recommendedName>
        <fullName evidence="4">Zn(2)-C6 fungal-type domain-containing protein</fullName>
    </recommendedName>
</protein>
<dbReference type="InterPro" id="IPR001138">
    <property type="entry name" value="Zn2Cys6_DnaBD"/>
</dbReference>
<dbReference type="GO" id="GO:0008270">
    <property type="term" value="F:zinc ion binding"/>
    <property type="evidence" value="ECO:0007669"/>
    <property type="project" value="InterPro"/>
</dbReference>
<feature type="region of interest" description="Disordered" evidence="3">
    <location>
        <begin position="335"/>
        <end position="355"/>
    </location>
</feature>
<dbReference type="PANTHER" id="PTHR37534">
    <property type="entry name" value="TRANSCRIPTIONAL ACTIVATOR PROTEIN UGA3"/>
    <property type="match status" value="1"/>
</dbReference>
<dbReference type="GO" id="GO:0005634">
    <property type="term" value="C:nucleus"/>
    <property type="evidence" value="ECO:0007669"/>
    <property type="project" value="UniProtKB-SubCell"/>
</dbReference>
<evidence type="ECO:0000313" key="6">
    <source>
        <dbReference type="Proteomes" id="UP000235786"/>
    </source>
</evidence>
<dbReference type="EMBL" id="KZ613939">
    <property type="protein sequence ID" value="PMD46035.1"/>
    <property type="molecule type" value="Genomic_DNA"/>
</dbReference>
<feature type="compositionally biased region" description="Polar residues" evidence="3">
    <location>
        <begin position="335"/>
        <end position="344"/>
    </location>
</feature>
<organism evidence="5 6">
    <name type="scientific">Hyaloscypha variabilis (strain UAMH 11265 / GT02V1 / F)</name>
    <name type="common">Meliniomyces variabilis</name>
    <dbReference type="NCBI Taxonomy" id="1149755"/>
    <lineage>
        <taxon>Eukaryota</taxon>
        <taxon>Fungi</taxon>
        <taxon>Dikarya</taxon>
        <taxon>Ascomycota</taxon>
        <taxon>Pezizomycotina</taxon>
        <taxon>Leotiomycetes</taxon>
        <taxon>Helotiales</taxon>
        <taxon>Hyaloscyphaceae</taxon>
        <taxon>Hyaloscypha</taxon>
        <taxon>Hyaloscypha variabilis</taxon>
    </lineage>
</organism>
<keyword evidence="2" id="KW-0539">Nucleus</keyword>